<name>A0ABD5YND3_9EURY</name>
<evidence type="ECO:0000313" key="2">
    <source>
        <dbReference type="Proteomes" id="UP001596417"/>
    </source>
</evidence>
<organism evidence="1 2">
    <name type="scientific">Halocatena marina</name>
    <dbReference type="NCBI Taxonomy" id="2934937"/>
    <lineage>
        <taxon>Archaea</taxon>
        <taxon>Methanobacteriati</taxon>
        <taxon>Methanobacteriota</taxon>
        <taxon>Stenosarchaea group</taxon>
        <taxon>Halobacteria</taxon>
        <taxon>Halobacteriales</taxon>
        <taxon>Natronomonadaceae</taxon>
        <taxon>Halocatena</taxon>
    </lineage>
</organism>
<proteinExistence type="predicted"/>
<dbReference type="AlphaFoldDB" id="A0ABD5YND3"/>
<comment type="caution">
    <text evidence="1">The sequence shown here is derived from an EMBL/GenBank/DDBJ whole genome shotgun (WGS) entry which is preliminary data.</text>
</comment>
<accession>A0ABD5YND3</accession>
<reference evidence="1 2" key="1">
    <citation type="journal article" date="2019" name="Int. J. Syst. Evol. Microbiol.">
        <title>The Global Catalogue of Microorganisms (GCM) 10K type strain sequencing project: providing services to taxonomists for standard genome sequencing and annotation.</title>
        <authorList>
            <consortium name="The Broad Institute Genomics Platform"/>
            <consortium name="The Broad Institute Genome Sequencing Center for Infectious Disease"/>
            <person name="Wu L."/>
            <person name="Ma J."/>
        </authorList>
    </citation>
    <scope>NUCLEOTIDE SEQUENCE [LARGE SCALE GENOMIC DNA]</scope>
    <source>
        <strain evidence="1 2">RDMS1</strain>
    </source>
</reference>
<evidence type="ECO:0000313" key="1">
    <source>
        <dbReference type="EMBL" id="MFC7190934.1"/>
    </source>
</evidence>
<keyword evidence="2" id="KW-1185">Reference proteome</keyword>
<dbReference type="GeneID" id="76200607"/>
<dbReference type="InterPro" id="IPR046783">
    <property type="entry name" value="HTH_63"/>
</dbReference>
<protein>
    <submittedName>
        <fullName evidence="1">HTH domain-containing protein</fullName>
    </submittedName>
</protein>
<gene>
    <name evidence="1" type="ORF">ACFQL7_14615</name>
</gene>
<sequence>MSDTTAPSRTLELFVRSLSSSDMGVRIDEVLDQLNRLRADGCVDEYTVTVWGERMSTNPITTRTDEGAFIRSRIVEFRQWAHEHDVTLEGGFETRTIHSAITGETHEFITLPSLVLTARHNDTLEWIVPFSGSDGPVTSVWDHLTSLMNEQPDSEERRSLPAVDV</sequence>
<dbReference type="Proteomes" id="UP001596417">
    <property type="component" value="Unassembled WGS sequence"/>
</dbReference>
<dbReference type="RefSeq" id="WP_248908480.1">
    <property type="nucleotide sequence ID" value="NZ_CP109979.1"/>
</dbReference>
<dbReference type="EMBL" id="JBHTAX010000001">
    <property type="protein sequence ID" value="MFC7190934.1"/>
    <property type="molecule type" value="Genomic_DNA"/>
</dbReference>
<dbReference type="Pfam" id="PF20575">
    <property type="entry name" value="HTH_63"/>
    <property type="match status" value="1"/>
</dbReference>